<feature type="region of interest" description="Disordered" evidence="2">
    <location>
        <begin position="1"/>
        <end position="60"/>
    </location>
</feature>
<dbReference type="EMBL" id="JACCBA010000001">
    <property type="protein sequence ID" value="NYD52812.1"/>
    <property type="molecule type" value="Genomic_DNA"/>
</dbReference>
<accession>A0A7Y9ERX6</accession>
<keyword evidence="1" id="KW-0175">Coiled coil</keyword>
<organism evidence="3 4">
    <name type="scientific">Actinomadura luteofluorescens</name>
    <dbReference type="NCBI Taxonomy" id="46163"/>
    <lineage>
        <taxon>Bacteria</taxon>
        <taxon>Bacillati</taxon>
        <taxon>Actinomycetota</taxon>
        <taxon>Actinomycetes</taxon>
        <taxon>Streptosporangiales</taxon>
        <taxon>Thermomonosporaceae</taxon>
        <taxon>Actinomadura</taxon>
    </lineage>
</organism>
<feature type="compositionally biased region" description="Low complexity" evidence="2">
    <location>
        <begin position="19"/>
        <end position="42"/>
    </location>
</feature>
<feature type="compositionally biased region" description="Gly residues" evidence="2">
    <location>
        <begin position="43"/>
        <end position="58"/>
    </location>
</feature>
<dbReference type="Proteomes" id="UP000529783">
    <property type="component" value="Unassembled WGS sequence"/>
</dbReference>
<dbReference type="AlphaFoldDB" id="A0A7Y9ERX6"/>
<feature type="compositionally biased region" description="Polar residues" evidence="2">
    <location>
        <begin position="343"/>
        <end position="359"/>
    </location>
</feature>
<sequence length="469" mass="49590">MVDQHSEHWDGTATGDSDAAGVPPAEGTAPTPGAEDSAAVGKAAGGAGATGAESGAGGADPDAPYGRCAHCGDPLPAPLRRGGRRLEYCPGPEKKCRMAHNNTRRSKNRSGVAAVLRSHDQVAAQAAPTLTEVARLLTEHAARHQQLLYELDGREALEAQIDGLTERNADVEADARRRIREAVQDADRRVAETEAQAKREVAAAEQRTQLAVARADDADARAAETQRLADRRVAEHDRARGRAEEQATAAARVAEQARHAQADAERALRDAAERLRAVEEQAARLTAELQTASDERDAYKQHAEGAEQRATTSAETLQHTETALADARRRLAEAETARDAAHTQASQASTRAQESQARTDQAEQRADRAITRAEEAATRADRASERADRLAADADRLRAALHLPPVGDVEGVTGLRAGGVTVTAAEGLLHLAGVDERLSFEEARDLARAMLAVAAHASGSGLREGSGGP</sequence>
<evidence type="ECO:0000256" key="1">
    <source>
        <dbReference type="SAM" id="Coils"/>
    </source>
</evidence>
<proteinExistence type="predicted"/>
<reference evidence="3 4" key="1">
    <citation type="submission" date="2020-07" db="EMBL/GenBank/DDBJ databases">
        <title>Sequencing the genomes of 1000 actinobacteria strains.</title>
        <authorList>
            <person name="Klenk H.-P."/>
        </authorList>
    </citation>
    <scope>NUCLEOTIDE SEQUENCE [LARGE SCALE GENOMIC DNA]</scope>
    <source>
        <strain evidence="3 4">DSM 40398</strain>
    </source>
</reference>
<feature type="compositionally biased region" description="Polar residues" evidence="2">
    <location>
        <begin position="309"/>
        <end position="318"/>
    </location>
</feature>
<feature type="region of interest" description="Disordered" evidence="2">
    <location>
        <begin position="331"/>
        <end position="367"/>
    </location>
</feature>
<feature type="coiled-coil region" evidence="1">
    <location>
        <begin position="154"/>
        <end position="196"/>
    </location>
</feature>
<evidence type="ECO:0000313" key="3">
    <source>
        <dbReference type="EMBL" id="NYD52812.1"/>
    </source>
</evidence>
<feature type="compositionally biased region" description="Basic and acidic residues" evidence="2">
    <location>
        <begin position="331"/>
        <end position="341"/>
    </location>
</feature>
<comment type="caution">
    <text evidence="3">The sequence shown here is derived from an EMBL/GenBank/DDBJ whole genome shotgun (WGS) entry which is preliminary data.</text>
</comment>
<feature type="region of interest" description="Disordered" evidence="2">
    <location>
        <begin position="289"/>
        <end position="318"/>
    </location>
</feature>
<evidence type="ECO:0000313" key="4">
    <source>
        <dbReference type="Proteomes" id="UP000529783"/>
    </source>
</evidence>
<dbReference type="RefSeq" id="WP_179848961.1">
    <property type="nucleotide sequence ID" value="NZ_JACCBA010000001.1"/>
</dbReference>
<feature type="compositionally biased region" description="Basic and acidic residues" evidence="2">
    <location>
        <begin position="255"/>
        <end position="266"/>
    </location>
</feature>
<evidence type="ECO:0000256" key="2">
    <source>
        <dbReference type="SAM" id="MobiDB-lite"/>
    </source>
</evidence>
<feature type="compositionally biased region" description="Basic and acidic residues" evidence="2">
    <location>
        <begin position="214"/>
        <end position="245"/>
    </location>
</feature>
<keyword evidence="4" id="KW-1185">Reference proteome</keyword>
<protein>
    <recommendedName>
        <fullName evidence="5">Chromosome segregation ATPase</fullName>
    </recommendedName>
</protein>
<evidence type="ECO:0008006" key="5">
    <source>
        <dbReference type="Google" id="ProtNLM"/>
    </source>
</evidence>
<feature type="compositionally biased region" description="Basic and acidic residues" evidence="2">
    <location>
        <begin position="1"/>
        <end position="10"/>
    </location>
</feature>
<gene>
    <name evidence="3" type="ORF">BJY14_008795</name>
</gene>
<name>A0A7Y9ERX6_9ACTN</name>
<feature type="region of interest" description="Disordered" evidence="2">
    <location>
        <begin position="213"/>
        <end position="266"/>
    </location>
</feature>
<feature type="compositionally biased region" description="Basic and acidic residues" evidence="2">
    <location>
        <begin position="293"/>
        <end position="307"/>
    </location>
</feature>